<name>A0AAV2PM60_MEGNR</name>
<evidence type="ECO:0000259" key="2">
    <source>
        <dbReference type="Pfam" id="PF01571"/>
    </source>
</evidence>
<dbReference type="InterPro" id="IPR013977">
    <property type="entry name" value="GcvT_C"/>
</dbReference>
<evidence type="ECO:0000259" key="3">
    <source>
        <dbReference type="Pfam" id="PF08669"/>
    </source>
</evidence>
<dbReference type="AlphaFoldDB" id="A0AAV2PM60"/>
<dbReference type="Gene3D" id="3.30.70.1400">
    <property type="entry name" value="Aminomethyltransferase beta-barrel domains"/>
    <property type="match status" value="1"/>
</dbReference>
<feature type="domain" description="FAD dependent oxidoreductase central" evidence="4">
    <location>
        <begin position="1"/>
        <end position="41"/>
    </location>
</feature>
<keyword evidence="6" id="KW-1185">Reference proteome</keyword>
<comment type="caution">
    <text evidence="5">The sequence shown here is derived from an EMBL/GenBank/DDBJ whole genome shotgun (WGS) entry which is preliminary data.</text>
</comment>
<dbReference type="Proteomes" id="UP001497623">
    <property type="component" value="Unassembled WGS sequence"/>
</dbReference>
<gene>
    <name evidence="5" type="ORF">MNOR_LOCUS1897</name>
</gene>
<dbReference type="EMBL" id="CAXKWB010000541">
    <property type="protein sequence ID" value="CAL4061147.1"/>
    <property type="molecule type" value="Genomic_DNA"/>
</dbReference>
<accession>A0AAV2PM60</accession>
<feature type="non-terminal residue" evidence="5">
    <location>
        <position position="1"/>
    </location>
</feature>
<dbReference type="InterPro" id="IPR032503">
    <property type="entry name" value="FAO_M"/>
</dbReference>
<dbReference type="Gene3D" id="3.30.1360.120">
    <property type="entry name" value="Probable tRNA modification gtpase trme, domain 1"/>
    <property type="match status" value="1"/>
</dbReference>
<proteinExistence type="inferred from homology"/>
<dbReference type="Pfam" id="PF16350">
    <property type="entry name" value="FAO_M"/>
    <property type="match status" value="1"/>
</dbReference>
<dbReference type="InterPro" id="IPR028896">
    <property type="entry name" value="GcvT/YgfZ/DmdA"/>
</dbReference>
<evidence type="ECO:0000259" key="4">
    <source>
        <dbReference type="Pfam" id="PF16350"/>
    </source>
</evidence>
<dbReference type="SUPFAM" id="SSF103025">
    <property type="entry name" value="Folate-binding domain"/>
    <property type="match status" value="1"/>
</dbReference>
<feature type="domain" description="GCVT N-terminal" evidence="2">
    <location>
        <begin position="46"/>
        <end position="340"/>
    </location>
</feature>
<comment type="similarity">
    <text evidence="1">Belongs to the GcvT family.</text>
</comment>
<dbReference type="Pfam" id="PF08669">
    <property type="entry name" value="GCV_T_C"/>
    <property type="match status" value="1"/>
</dbReference>
<dbReference type="InterPro" id="IPR027266">
    <property type="entry name" value="TrmE/GcvT-like"/>
</dbReference>
<organism evidence="5 6">
    <name type="scientific">Meganyctiphanes norvegica</name>
    <name type="common">Northern krill</name>
    <name type="synonym">Thysanopoda norvegica</name>
    <dbReference type="NCBI Taxonomy" id="48144"/>
    <lineage>
        <taxon>Eukaryota</taxon>
        <taxon>Metazoa</taxon>
        <taxon>Ecdysozoa</taxon>
        <taxon>Arthropoda</taxon>
        <taxon>Crustacea</taxon>
        <taxon>Multicrustacea</taxon>
        <taxon>Malacostraca</taxon>
        <taxon>Eumalacostraca</taxon>
        <taxon>Eucarida</taxon>
        <taxon>Euphausiacea</taxon>
        <taxon>Euphausiidae</taxon>
        <taxon>Meganyctiphanes</taxon>
    </lineage>
</organism>
<evidence type="ECO:0000313" key="6">
    <source>
        <dbReference type="Proteomes" id="UP001497623"/>
    </source>
</evidence>
<evidence type="ECO:0000313" key="5">
    <source>
        <dbReference type="EMBL" id="CAL4061147.1"/>
    </source>
</evidence>
<sequence>RRFPSKARQNIDWARERSHESYTTYYIMVYPRYQPLAGRGAVTDPLYEPLTSQGCFWEQQNGFECPGFFNSSQVPLLKYDWQGKFKHEPHQHYPYRDVLQQSFSFGRPLYDHYIESEYMAIQDKCAVVNESSIGKILLSGPDVDKAVDWLFVNNVVKDGNAMNSNLILNKCGGIEAKVNIFTLDHLSRLGTEDGIEYLVTSGSGTGSITWRSIRDLCHKQELNINVTSYTHSLAVLTFLGPESGLVLSSAGICDSSHPVGNHSLANAADQKLRVCRWAPNHWELHIPIDGVLDVYNMVMDVGKSFKIKNCGFRAVDVYNLENGKVSYNDVRPDDTPLEAQIWSEPNTCDYLGKKALLKQRELGVCKSRFMFQLLNDGDVCGLEGIVRDGELVGTVRTAAYSYKMRTPIASGYITHQIQQPPTLNDLQKSCWEIESMGKRLPAKIYHH</sequence>
<reference evidence="5 6" key="1">
    <citation type="submission" date="2024-05" db="EMBL/GenBank/DDBJ databases">
        <authorList>
            <person name="Wallberg A."/>
        </authorList>
    </citation>
    <scope>NUCLEOTIDE SEQUENCE [LARGE SCALE GENOMIC DNA]</scope>
</reference>
<evidence type="ECO:0000256" key="1">
    <source>
        <dbReference type="ARBA" id="ARBA00008609"/>
    </source>
</evidence>
<dbReference type="Gene3D" id="2.40.30.110">
    <property type="entry name" value="Aminomethyltransferase beta-barrel domains"/>
    <property type="match status" value="1"/>
</dbReference>
<dbReference type="GO" id="GO:0005739">
    <property type="term" value="C:mitochondrion"/>
    <property type="evidence" value="ECO:0007669"/>
    <property type="project" value="TreeGrafter"/>
</dbReference>
<dbReference type="SUPFAM" id="SSF101790">
    <property type="entry name" value="Aminomethyltransferase beta-barrel domain"/>
    <property type="match status" value="1"/>
</dbReference>
<dbReference type="PANTHER" id="PTHR43757:SF11">
    <property type="entry name" value="SARCOSINE DEHYDROGENASE"/>
    <property type="match status" value="1"/>
</dbReference>
<dbReference type="Pfam" id="PF01571">
    <property type="entry name" value="GCV_T"/>
    <property type="match status" value="1"/>
</dbReference>
<feature type="domain" description="Aminomethyltransferase C-terminal" evidence="3">
    <location>
        <begin position="369"/>
        <end position="444"/>
    </location>
</feature>
<protein>
    <submittedName>
        <fullName evidence="5">Uncharacterized protein</fullName>
    </submittedName>
</protein>
<dbReference type="InterPro" id="IPR029043">
    <property type="entry name" value="GcvT/YgfZ_C"/>
</dbReference>
<dbReference type="PANTHER" id="PTHR43757">
    <property type="entry name" value="AMINOMETHYLTRANSFERASE"/>
    <property type="match status" value="1"/>
</dbReference>
<dbReference type="InterPro" id="IPR006222">
    <property type="entry name" value="GCVT_N"/>
</dbReference>